<dbReference type="STRING" id="1459636.NTE_01170"/>
<reference evidence="2 3" key="1">
    <citation type="journal article" date="2014" name="PLoS ONE">
        <title>Genome Sequence of Candidatus Nitrososphaera evergladensis from Group I.1b Enriched from Everglades Soil Reveals Novel Genomic Features of the Ammonia-Oxidizing Archaea.</title>
        <authorList>
            <person name="Zhalnina K.V."/>
            <person name="Dias R."/>
            <person name="Leonard M.T."/>
            <person name="Dorr de Quadros P."/>
            <person name="Camargo F.A."/>
            <person name="Drew J.C."/>
            <person name="Farmerie W.G."/>
            <person name="Daroub S.H."/>
            <person name="Triplett E.W."/>
        </authorList>
    </citation>
    <scope>NUCLEOTIDE SEQUENCE [LARGE SCALE GENOMIC DNA]</scope>
    <source>
        <strain evidence="2 3">SR1</strain>
    </source>
</reference>
<dbReference type="InterPro" id="IPR036388">
    <property type="entry name" value="WH-like_DNA-bd_sf"/>
</dbReference>
<dbReference type="KEGG" id="nev:NTE_01170"/>
<dbReference type="EMBL" id="CP007174">
    <property type="protein sequence ID" value="AIF83243.1"/>
    <property type="molecule type" value="Genomic_DNA"/>
</dbReference>
<dbReference type="PROSITE" id="PS00028">
    <property type="entry name" value="ZINC_FINGER_C2H2_1"/>
    <property type="match status" value="1"/>
</dbReference>
<sequence length="616" mass="69508">MIIVATLEVTIHREGNIVCIDGTKASVTFKPRDKDKTFKALIEKCALLDKGFEDKTELEYLKNSIEIQLTQIYQDYERERARKEKPKKKDLVVTREIKKLDISFEDWQKQLFEKYNKVKEKADALSPHIWPGLDFALSVKMILHIKNCTLPFFGVILGRPSSWKTFIIELFRDAAFTKYSDAFTPKAFVSHYSGFTEEELKEIDLLPKIKDSTFLTPELSPIFTKREEELTELFGIITRILDGHGYTSDSGAQGSRGYHGEYMFTWIGAGVEVPRRVHKLLGTLGPKLYFFRLKADDKSEEDYVKALILDDYPVKRNALVDAMSDYLSFFERGPAMELVAGVPKMKMENAGQDDLKLIVRLAKLLGRLRGVIPTWETSGTEGANYAYSLPTIEEPSRAITLLYNLSKGHALAQGRTCINLSDIASLINVVLSTAPVERVAIFDLLLAHDGVLTTTDITEGLNTTNPTARRTMTELKALGLVHEEQDGSNHEWKITLKEEFAWFKSDQFIALRGGHFSFSDSDNERNKPIHGSQFSFSDGSESMAERNLAYMEGQFICPLCNYDCKTYDELERHAVQKHPGKAVIAEWSMKHKQVELGGGLGKPVGETAAKEGGNKV</sequence>
<evidence type="ECO:0000313" key="2">
    <source>
        <dbReference type="EMBL" id="AIF83243.1"/>
    </source>
</evidence>
<dbReference type="CDD" id="cd00090">
    <property type="entry name" value="HTH_ARSR"/>
    <property type="match status" value="1"/>
</dbReference>
<proteinExistence type="predicted"/>
<dbReference type="HOGENOM" id="CLU_443218_0_0_2"/>
<dbReference type="SUPFAM" id="SSF46785">
    <property type="entry name" value="Winged helix' DNA-binding domain"/>
    <property type="match status" value="1"/>
</dbReference>
<feature type="domain" description="C2H2-type" evidence="1">
    <location>
        <begin position="557"/>
        <end position="578"/>
    </location>
</feature>
<dbReference type="InterPro" id="IPR011991">
    <property type="entry name" value="ArsR-like_HTH"/>
</dbReference>
<dbReference type="Gene3D" id="1.10.10.10">
    <property type="entry name" value="Winged helix-like DNA-binding domain superfamily/Winged helix DNA-binding domain"/>
    <property type="match status" value="1"/>
</dbReference>
<accession>A0A075MPZ2</accession>
<keyword evidence="3" id="KW-1185">Reference proteome</keyword>
<evidence type="ECO:0000313" key="3">
    <source>
        <dbReference type="Proteomes" id="UP000028194"/>
    </source>
</evidence>
<gene>
    <name evidence="2" type="ORF">NTE_01170</name>
</gene>
<dbReference type="Proteomes" id="UP000028194">
    <property type="component" value="Chromosome"/>
</dbReference>
<dbReference type="SMART" id="SM00355">
    <property type="entry name" value="ZnF_C2H2"/>
    <property type="match status" value="1"/>
</dbReference>
<dbReference type="InterPro" id="IPR013087">
    <property type="entry name" value="Znf_C2H2_type"/>
</dbReference>
<dbReference type="AlphaFoldDB" id="A0A075MPZ2"/>
<evidence type="ECO:0000259" key="1">
    <source>
        <dbReference type="PROSITE" id="PS00028"/>
    </source>
</evidence>
<name>A0A075MPZ2_9ARCH</name>
<organism evidence="2 3">
    <name type="scientific">Candidatus Nitrososphaera evergladensis SR1</name>
    <dbReference type="NCBI Taxonomy" id="1459636"/>
    <lineage>
        <taxon>Archaea</taxon>
        <taxon>Nitrososphaerota</taxon>
        <taxon>Nitrososphaeria</taxon>
        <taxon>Nitrososphaerales</taxon>
        <taxon>Nitrososphaeraceae</taxon>
        <taxon>Nitrososphaera</taxon>
    </lineage>
</organism>
<dbReference type="InterPro" id="IPR036390">
    <property type="entry name" value="WH_DNA-bd_sf"/>
</dbReference>
<protein>
    <recommendedName>
        <fullName evidence="1">C2H2-type domain-containing protein</fullName>
    </recommendedName>
</protein>